<protein>
    <submittedName>
        <fullName evidence="2">Jg5075 protein</fullName>
    </submittedName>
</protein>
<organism evidence="2 3">
    <name type="scientific">Pararge aegeria aegeria</name>
    <dbReference type="NCBI Taxonomy" id="348720"/>
    <lineage>
        <taxon>Eukaryota</taxon>
        <taxon>Metazoa</taxon>
        <taxon>Ecdysozoa</taxon>
        <taxon>Arthropoda</taxon>
        <taxon>Hexapoda</taxon>
        <taxon>Insecta</taxon>
        <taxon>Pterygota</taxon>
        <taxon>Neoptera</taxon>
        <taxon>Endopterygota</taxon>
        <taxon>Lepidoptera</taxon>
        <taxon>Glossata</taxon>
        <taxon>Ditrysia</taxon>
        <taxon>Papilionoidea</taxon>
        <taxon>Nymphalidae</taxon>
        <taxon>Satyrinae</taxon>
        <taxon>Satyrini</taxon>
        <taxon>Parargina</taxon>
        <taxon>Pararge</taxon>
    </lineage>
</organism>
<name>A0A8S4R4M0_9NEOP</name>
<dbReference type="InterPro" id="IPR011990">
    <property type="entry name" value="TPR-like_helical_dom_sf"/>
</dbReference>
<comment type="caution">
    <text evidence="2">The sequence shown here is derived from an EMBL/GenBank/DDBJ whole genome shotgun (WGS) entry which is preliminary data.</text>
</comment>
<keyword evidence="3" id="KW-1185">Reference proteome</keyword>
<accession>A0A8S4R4M0</accession>
<dbReference type="OrthoDB" id="62495at2759"/>
<evidence type="ECO:0000256" key="1">
    <source>
        <dbReference type="SAM" id="Coils"/>
    </source>
</evidence>
<sequence length="128" mass="14918">MSMFDQLLFSAYACQSCKGPVTWQGRRPRCQQCQADFNPERALVQVDFADELATQAEQMTNLEERCEKMQASYRLKQQVWHRHHSSLRLAADKLARLYAELGEFAKSMELIKQNIQSLEYQYGSFSVE</sequence>
<reference evidence="2" key="1">
    <citation type="submission" date="2022-03" db="EMBL/GenBank/DDBJ databases">
        <authorList>
            <person name="Lindestad O."/>
        </authorList>
    </citation>
    <scope>NUCLEOTIDE SEQUENCE</scope>
</reference>
<dbReference type="Gene3D" id="1.25.40.10">
    <property type="entry name" value="Tetratricopeptide repeat domain"/>
    <property type="match status" value="1"/>
</dbReference>
<gene>
    <name evidence="2" type="primary">jg5075</name>
    <name evidence="2" type="ORF">PAEG_LOCUS8401</name>
</gene>
<dbReference type="AlphaFoldDB" id="A0A8S4R4M0"/>
<keyword evidence="1" id="KW-0175">Coiled coil</keyword>
<evidence type="ECO:0000313" key="2">
    <source>
        <dbReference type="EMBL" id="CAH2228604.1"/>
    </source>
</evidence>
<dbReference type="EMBL" id="CAKXAJ010024355">
    <property type="protein sequence ID" value="CAH2228604.1"/>
    <property type="molecule type" value="Genomic_DNA"/>
</dbReference>
<feature type="non-terminal residue" evidence="2">
    <location>
        <position position="1"/>
    </location>
</feature>
<proteinExistence type="predicted"/>
<dbReference type="Proteomes" id="UP000838756">
    <property type="component" value="Unassembled WGS sequence"/>
</dbReference>
<evidence type="ECO:0000313" key="3">
    <source>
        <dbReference type="Proteomes" id="UP000838756"/>
    </source>
</evidence>
<feature type="coiled-coil region" evidence="1">
    <location>
        <begin position="52"/>
        <end position="79"/>
    </location>
</feature>